<accession>A0A9W6GK18</accession>
<comment type="caution">
    <text evidence="1">The sequence shown here is derived from an EMBL/GenBank/DDBJ whole genome shotgun (WGS) entry which is preliminary data.</text>
</comment>
<dbReference type="Proteomes" id="UP001144471">
    <property type="component" value="Unassembled WGS sequence"/>
</dbReference>
<keyword evidence="2" id="KW-1185">Reference proteome</keyword>
<proteinExistence type="predicted"/>
<evidence type="ECO:0000313" key="1">
    <source>
        <dbReference type="EMBL" id="GLI55256.1"/>
    </source>
</evidence>
<evidence type="ECO:0000313" key="2">
    <source>
        <dbReference type="Proteomes" id="UP001144471"/>
    </source>
</evidence>
<sequence>MFKSFFSNKDSVRQRVILDESYFSLQKAKDEAWRELRSREASSFFASRLSMIQNKILVLIGLGIRNYDLDDFFDHVLALGEFGDEIDEEGVRELIKDYCIIRPSGEK</sequence>
<gene>
    <name evidence="1" type="ORF">PM10SUCC1_07710</name>
</gene>
<dbReference type="AlphaFoldDB" id="A0A9W6GK18"/>
<organism evidence="1 2">
    <name type="scientific">Propionigenium maris DSM 9537</name>
    <dbReference type="NCBI Taxonomy" id="1123000"/>
    <lineage>
        <taxon>Bacteria</taxon>
        <taxon>Fusobacteriati</taxon>
        <taxon>Fusobacteriota</taxon>
        <taxon>Fusobacteriia</taxon>
        <taxon>Fusobacteriales</taxon>
        <taxon>Fusobacteriaceae</taxon>
        <taxon>Propionigenium</taxon>
    </lineage>
</organism>
<protein>
    <submittedName>
        <fullName evidence="1">Uncharacterized protein</fullName>
    </submittedName>
</protein>
<reference evidence="1" key="1">
    <citation type="submission" date="2022-12" db="EMBL/GenBank/DDBJ databases">
        <title>Reference genome sequencing for broad-spectrum identification of bacterial and archaeal isolates by mass spectrometry.</title>
        <authorList>
            <person name="Sekiguchi Y."/>
            <person name="Tourlousse D.M."/>
        </authorList>
    </citation>
    <scope>NUCLEOTIDE SEQUENCE</scope>
    <source>
        <strain evidence="1">10succ1</strain>
    </source>
</reference>
<dbReference type="EMBL" id="BSDY01000003">
    <property type="protein sequence ID" value="GLI55256.1"/>
    <property type="molecule type" value="Genomic_DNA"/>
</dbReference>
<name>A0A9W6GK18_9FUSO</name>